<evidence type="ECO:0000313" key="1">
    <source>
        <dbReference type="EMBL" id="KAK9873513.1"/>
    </source>
</evidence>
<proteinExistence type="predicted"/>
<reference evidence="1 2" key="1">
    <citation type="submission" date="2023-03" db="EMBL/GenBank/DDBJ databases">
        <title>Genome insight into feeding habits of ladybird beetles.</title>
        <authorList>
            <person name="Li H.-S."/>
            <person name="Huang Y.-H."/>
            <person name="Pang H."/>
        </authorList>
    </citation>
    <scope>NUCLEOTIDE SEQUENCE [LARGE SCALE GENOMIC DNA]</scope>
    <source>
        <strain evidence="1">SYSU_2023b</strain>
        <tissue evidence="1">Whole body</tissue>
    </source>
</reference>
<name>A0AAW1TYL6_9CUCU</name>
<keyword evidence="2" id="KW-1185">Reference proteome</keyword>
<accession>A0AAW1TYL6</accession>
<dbReference type="AlphaFoldDB" id="A0AAW1TYL6"/>
<evidence type="ECO:0000313" key="2">
    <source>
        <dbReference type="Proteomes" id="UP001431783"/>
    </source>
</evidence>
<organism evidence="1 2">
    <name type="scientific">Henosepilachna vigintioctopunctata</name>
    <dbReference type="NCBI Taxonomy" id="420089"/>
    <lineage>
        <taxon>Eukaryota</taxon>
        <taxon>Metazoa</taxon>
        <taxon>Ecdysozoa</taxon>
        <taxon>Arthropoda</taxon>
        <taxon>Hexapoda</taxon>
        <taxon>Insecta</taxon>
        <taxon>Pterygota</taxon>
        <taxon>Neoptera</taxon>
        <taxon>Endopterygota</taxon>
        <taxon>Coleoptera</taxon>
        <taxon>Polyphaga</taxon>
        <taxon>Cucujiformia</taxon>
        <taxon>Coccinelloidea</taxon>
        <taxon>Coccinellidae</taxon>
        <taxon>Epilachninae</taxon>
        <taxon>Epilachnini</taxon>
        <taxon>Henosepilachna</taxon>
    </lineage>
</organism>
<comment type="caution">
    <text evidence="1">The sequence shown here is derived from an EMBL/GenBank/DDBJ whole genome shotgun (WGS) entry which is preliminary data.</text>
</comment>
<dbReference type="Proteomes" id="UP001431783">
    <property type="component" value="Unassembled WGS sequence"/>
</dbReference>
<protein>
    <submittedName>
        <fullName evidence="1">Uncharacterized protein</fullName>
    </submittedName>
</protein>
<sequence length="96" mass="10795">MAGYSGNCYRLWIGLTLVYGQQQNEPFVQDLRYCDFLVQCRQISFNGELKASFIFEIAKSILSGQLITSASPFCVVDSLRVEISSRTFANFCSESS</sequence>
<gene>
    <name evidence="1" type="ORF">WA026_022925</name>
</gene>
<dbReference type="EMBL" id="JARQZJ010000021">
    <property type="protein sequence ID" value="KAK9873513.1"/>
    <property type="molecule type" value="Genomic_DNA"/>
</dbReference>